<feature type="region of interest" description="Disordered" evidence="2">
    <location>
        <begin position="1"/>
        <end position="160"/>
    </location>
</feature>
<keyword evidence="4" id="KW-1185">Reference proteome</keyword>
<feature type="coiled-coil region" evidence="1">
    <location>
        <begin position="396"/>
        <end position="575"/>
    </location>
</feature>
<feature type="compositionally biased region" description="Basic residues" evidence="2">
    <location>
        <begin position="729"/>
        <end position="739"/>
    </location>
</feature>
<evidence type="ECO:0000313" key="4">
    <source>
        <dbReference type="Proteomes" id="UP001530400"/>
    </source>
</evidence>
<feature type="compositionally biased region" description="Basic and acidic residues" evidence="2">
    <location>
        <begin position="90"/>
        <end position="102"/>
    </location>
</feature>
<sequence length="822" mass="94104">MNTLSTIDGRVVDDDSPSKPPKPAIKSRMLSRALSVGRSRVPPSYKDAERSLSPPPRKFQNNRDLSRKDPDTWDAREEMEPSTKPVLNRSESHPDDASRDEASVNSGEAKPVVRERTNRRYIQRAASTGRARSTGRVRIESRPRYRDQPKPQNRERRDDAFERQVTIDNSELEPKVSFAIQTGIQPNVSGLTATSPRALQSAMNYQAVRDVPPPPSPQVHSVPVTPKNRREVSGFHTPPSQSVKSYQPDQMNIQSQNTAQHAVANTLPTMPNHNNQSWHEQARKDQARQRLMERMKDIDTRVKGRRGGTKPWEVNNRPNTHVLDGVSDQDQSKLIVPPLMDEDGVWRDPVSSSPGVAFVTSPTNIASSNYDDGVVKSLQSRIEYYKTCLKSNEMKLDELIESEKELHEMLENQQKEHEQQQKQDAEAHEREMNEVNQAMGEAKSAIDALESTIEKLNEASSEKDECIGELKEKLGLVELELKERIITNEERITDYEEKLTGLKKNVNELKNTIAQKDEKILSTEKKIKELEQQVAKLTDQCHKSEAAYKSTCGIVEEKEKLLAKTVKDMEQEKNDLVFNFEQYRGDLEYKVEATTVRMEALVKEKDKLIGSLNKKINLLESSLTEKEGEVKENTQWKMRHIELEATWMVKEKELNNSIQTLAMSMAEKDKDLDNVKRLLEEERKLKAASDKMIGAMKRELSNYQQELIDERRKQNEALLIAQTLTPRSAARRKHHHKSSRREPRREDPPASPRTSQDVVRQAGYERSPRNHPSPRVSNGSRHSGFERSPRNGHSRRERYQVQVEEAFSTDYESTDSIFDFSS</sequence>
<name>A0ABD3QJL6_9STRA</name>
<proteinExistence type="predicted"/>
<feature type="compositionally biased region" description="Basic and acidic residues" evidence="2">
    <location>
        <begin position="64"/>
        <end position="81"/>
    </location>
</feature>
<protein>
    <submittedName>
        <fullName evidence="3">Uncharacterized protein</fullName>
    </submittedName>
</protein>
<evidence type="ECO:0000256" key="2">
    <source>
        <dbReference type="SAM" id="MobiDB-lite"/>
    </source>
</evidence>
<feature type="region of interest" description="Disordered" evidence="2">
    <location>
        <begin position="213"/>
        <end position="246"/>
    </location>
</feature>
<dbReference type="EMBL" id="JALLPJ020000156">
    <property type="protein sequence ID" value="KAL3800575.1"/>
    <property type="molecule type" value="Genomic_DNA"/>
</dbReference>
<comment type="caution">
    <text evidence="3">The sequence shown here is derived from an EMBL/GenBank/DDBJ whole genome shotgun (WGS) entry which is preliminary data.</text>
</comment>
<reference evidence="3 4" key="1">
    <citation type="submission" date="2024-10" db="EMBL/GenBank/DDBJ databases">
        <title>Updated reference genomes for cyclostephanoid diatoms.</title>
        <authorList>
            <person name="Roberts W.R."/>
            <person name="Alverson A.J."/>
        </authorList>
    </citation>
    <scope>NUCLEOTIDE SEQUENCE [LARGE SCALE GENOMIC DNA]</scope>
    <source>
        <strain evidence="3 4">AJA010-31</strain>
    </source>
</reference>
<evidence type="ECO:0000313" key="3">
    <source>
        <dbReference type="EMBL" id="KAL3800575.1"/>
    </source>
</evidence>
<feature type="coiled-coil region" evidence="1">
    <location>
        <begin position="665"/>
        <end position="713"/>
    </location>
</feature>
<dbReference type="AlphaFoldDB" id="A0ABD3QJL6"/>
<organism evidence="3 4">
    <name type="scientific">Cyclotella atomus</name>
    <dbReference type="NCBI Taxonomy" id="382360"/>
    <lineage>
        <taxon>Eukaryota</taxon>
        <taxon>Sar</taxon>
        <taxon>Stramenopiles</taxon>
        <taxon>Ochrophyta</taxon>
        <taxon>Bacillariophyta</taxon>
        <taxon>Coscinodiscophyceae</taxon>
        <taxon>Thalassiosirophycidae</taxon>
        <taxon>Stephanodiscales</taxon>
        <taxon>Stephanodiscaceae</taxon>
        <taxon>Cyclotella</taxon>
    </lineage>
</organism>
<feature type="compositionally biased region" description="Basic and acidic residues" evidence="2">
    <location>
        <begin position="137"/>
        <end position="160"/>
    </location>
</feature>
<evidence type="ECO:0000256" key="1">
    <source>
        <dbReference type="SAM" id="Coils"/>
    </source>
</evidence>
<keyword evidence="1" id="KW-0175">Coiled coil</keyword>
<dbReference type="Gene3D" id="1.10.287.1490">
    <property type="match status" value="1"/>
</dbReference>
<gene>
    <name evidence="3" type="ORF">ACHAWO_009819</name>
</gene>
<feature type="region of interest" description="Disordered" evidence="2">
    <location>
        <begin position="722"/>
        <end position="799"/>
    </location>
</feature>
<accession>A0ABD3QJL6</accession>
<dbReference type="Proteomes" id="UP001530400">
    <property type="component" value="Unassembled WGS sequence"/>
</dbReference>
<feature type="region of interest" description="Disordered" evidence="2">
    <location>
        <begin position="302"/>
        <end position="325"/>
    </location>
</feature>